<accession>K5CA70</accession>
<name>K5CA70_RHOBT</name>
<gene>
    <name evidence="1" type="ORF">RBSH_04456</name>
</gene>
<evidence type="ECO:0000313" key="1">
    <source>
        <dbReference type="EMBL" id="EKK00120.1"/>
    </source>
</evidence>
<sequence length="45" mass="5256">MQGIDPNGFDSAKLRGELFTSRYAMDEKTIWPNGGRQWFGHREVR</sequence>
<dbReference type="AlphaFoldDB" id="K5CA70"/>
<proteinExistence type="predicted"/>
<dbReference type="PATRIC" id="fig|993517.3.peg.4845"/>
<evidence type="ECO:0000313" key="2">
    <source>
        <dbReference type="Proteomes" id="UP000007993"/>
    </source>
</evidence>
<dbReference type="Proteomes" id="UP000007993">
    <property type="component" value="Unassembled WGS sequence"/>
</dbReference>
<organism evidence="1 2">
    <name type="scientific">Rhodopirellula baltica SH28</name>
    <dbReference type="NCBI Taxonomy" id="993517"/>
    <lineage>
        <taxon>Bacteria</taxon>
        <taxon>Pseudomonadati</taxon>
        <taxon>Planctomycetota</taxon>
        <taxon>Planctomycetia</taxon>
        <taxon>Pirellulales</taxon>
        <taxon>Pirellulaceae</taxon>
        <taxon>Rhodopirellula</taxon>
    </lineage>
</organism>
<reference evidence="1 2" key="1">
    <citation type="journal article" date="2013" name="Mar. Genomics">
        <title>Expression of sulfatases in Rhodopirellula baltica and the diversity of sulfatases in the genus Rhodopirellula.</title>
        <authorList>
            <person name="Wegner C.E."/>
            <person name="Richter-Heitmann T."/>
            <person name="Klindworth A."/>
            <person name="Klockow C."/>
            <person name="Richter M."/>
            <person name="Achstetter T."/>
            <person name="Glockner F.O."/>
            <person name="Harder J."/>
        </authorList>
    </citation>
    <scope>NUCLEOTIDE SEQUENCE [LARGE SCALE GENOMIC DNA]</scope>
    <source>
        <strain evidence="1 2">SH28</strain>
    </source>
</reference>
<comment type="caution">
    <text evidence="1">The sequence shown here is derived from an EMBL/GenBank/DDBJ whole genome shotgun (WGS) entry which is preliminary data.</text>
</comment>
<protein>
    <submittedName>
        <fullName evidence="1">Uncharacterized protein</fullName>
    </submittedName>
</protein>
<dbReference type="EMBL" id="AMCW01000133">
    <property type="protein sequence ID" value="EKK00120.1"/>
    <property type="molecule type" value="Genomic_DNA"/>
</dbReference>